<dbReference type="PANTHER" id="PTHR36722:SF1">
    <property type="entry name" value="TYPE 2 DNA TOPOISOMERASE 6 SUBUNIT B-LIKE"/>
    <property type="match status" value="1"/>
</dbReference>
<evidence type="ECO:0000313" key="1">
    <source>
        <dbReference type="EMBL" id="PON98967.1"/>
    </source>
</evidence>
<dbReference type="GO" id="GO:0030674">
    <property type="term" value="F:protein-macromolecule adaptor activity"/>
    <property type="evidence" value="ECO:0007669"/>
    <property type="project" value="TreeGrafter"/>
</dbReference>
<gene>
    <name evidence="1" type="ORF">TorRG33x02_052040</name>
</gene>
<evidence type="ECO:0000313" key="2">
    <source>
        <dbReference type="Proteomes" id="UP000237000"/>
    </source>
</evidence>
<dbReference type="OrthoDB" id="1918529at2759"/>
<dbReference type="Proteomes" id="UP000237000">
    <property type="component" value="Unassembled WGS sequence"/>
</dbReference>
<name>A0A2P5FME2_TREOI</name>
<keyword evidence="2" id="KW-1185">Reference proteome</keyword>
<dbReference type="EMBL" id="JXTC01000021">
    <property type="protein sequence ID" value="PON98967.1"/>
    <property type="molecule type" value="Genomic_DNA"/>
</dbReference>
<dbReference type="GO" id="GO:0042138">
    <property type="term" value="P:meiotic DNA double-strand break formation"/>
    <property type="evidence" value="ECO:0007669"/>
    <property type="project" value="InterPro"/>
</dbReference>
<dbReference type="STRING" id="63057.A0A2P5FME2"/>
<comment type="caution">
    <text evidence="1">The sequence shown here is derived from an EMBL/GenBank/DDBJ whole genome shotgun (WGS) entry which is preliminary data.</text>
</comment>
<organism evidence="1 2">
    <name type="scientific">Trema orientale</name>
    <name type="common">Charcoal tree</name>
    <name type="synonym">Celtis orientalis</name>
    <dbReference type="NCBI Taxonomy" id="63057"/>
    <lineage>
        <taxon>Eukaryota</taxon>
        <taxon>Viridiplantae</taxon>
        <taxon>Streptophyta</taxon>
        <taxon>Embryophyta</taxon>
        <taxon>Tracheophyta</taxon>
        <taxon>Spermatophyta</taxon>
        <taxon>Magnoliopsida</taxon>
        <taxon>eudicotyledons</taxon>
        <taxon>Gunneridae</taxon>
        <taxon>Pentapetalae</taxon>
        <taxon>rosids</taxon>
        <taxon>fabids</taxon>
        <taxon>Rosales</taxon>
        <taxon>Cannabaceae</taxon>
        <taxon>Trema</taxon>
    </lineage>
</organism>
<sequence length="461" mass="51227">MNIISSPQQLALRLISSAFQRCRLSEDLCRLSLTLRESTPSDLPNLQISVSDTGIGSSLEEFLDLKLSTEAFGAHQEWDGLLIVTTTSICDDEIHSYRLSLKECVSERRLTRLPSKPKNGVKFRHESSTFGGTEACLSVSKTVDVFVEEIKRFLQKMLILKIPSVAIELVVECGDTPGSRDEYLFLANECNPLPFSASNLERLKSGLEDYVLKHGNILSTQCHSCFLTPETLKVGSGMAYQTENRRNMGLVMEAVIIISEISEQTSNCFSSSSAKTEVLYFKEFSSCTIPQSTLKALRSIDWRSYGLTLGSVENQGSNVVIPSTRAKIQLERNLTKKAVKLALDDLRDKHAGVLLSAHAVKIRSYAPDLAKTIAGLILSSNDVDFQQQCFSLLGFQSQGVGGEFVEACIKEKIISVIEMNDKKPHRSKDVAPFLFEDDSFQEPELLDYEYEGADDFSPMDI</sequence>
<dbReference type="InterPro" id="IPR034566">
    <property type="entry name" value="MTOPVIB_plant"/>
</dbReference>
<proteinExistence type="predicted"/>
<dbReference type="PANTHER" id="PTHR36722">
    <property type="entry name" value="TYPE 2 DNA TOPOISOMERASE 6 SUBUNIT B-LIKE"/>
    <property type="match status" value="1"/>
</dbReference>
<dbReference type="FunCoup" id="A0A2P5FME2">
    <property type="interactions" value="126"/>
</dbReference>
<dbReference type="AlphaFoldDB" id="A0A2P5FME2"/>
<dbReference type="GO" id="GO:0007131">
    <property type="term" value="P:reciprocal meiotic recombination"/>
    <property type="evidence" value="ECO:0007669"/>
    <property type="project" value="TreeGrafter"/>
</dbReference>
<dbReference type="GO" id="GO:0000793">
    <property type="term" value="C:condensed chromosome"/>
    <property type="evidence" value="ECO:0007669"/>
    <property type="project" value="TreeGrafter"/>
</dbReference>
<dbReference type="InParanoid" id="A0A2P5FME2"/>
<protein>
    <recommendedName>
        <fullName evidence="3">Type 2 DNA topoisomerase 6 subunit B-like</fullName>
    </recommendedName>
</protein>
<reference evidence="2" key="1">
    <citation type="submission" date="2016-06" db="EMBL/GenBank/DDBJ databases">
        <title>Parallel loss of symbiosis genes in relatives of nitrogen-fixing non-legume Parasponia.</title>
        <authorList>
            <person name="Van Velzen R."/>
            <person name="Holmer R."/>
            <person name="Bu F."/>
            <person name="Rutten L."/>
            <person name="Van Zeijl A."/>
            <person name="Liu W."/>
            <person name="Santuari L."/>
            <person name="Cao Q."/>
            <person name="Sharma T."/>
            <person name="Shen D."/>
            <person name="Roswanjaya Y."/>
            <person name="Wardhani T."/>
            <person name="Kalhor M.S."/>
            <person name="Jansen J."/>
            <person name="Van den Hoogen J."/>
            <person name="Gungor B."/>
            <person name="Hartog M."/>
            <person name="Hontelez J."/>
            <person name="Verver J."/>
            <person name="Yang W.-C."/>
            <person name="Schijlen E."/>
            <person name="Repin R."/>
            <person name="Schilthuizen M."/>
            <person name="Schranz E."/>
            <person name="Heidstra R."/>
            <person name="Miyata K."/>
            <person name="Fedorova E."/>
            <person name="Kohlen W."/>
            <person name="Bisseling T."/>
            <person name="Smit S."/>
            <person name="Geurts R."/>
        </authorList>
    </citation>
    <scope>NUCLEOTIDE SEQUENCE [LARGE SCALE GENOMIC DNA]</scope>
    <source>
        <strain evidence="2">cv. RG33-2</strain>
    </source>
</reference>
<evidence type="ECO:0008006" key="3">
    <source>
        <dbReference type="Google" id="ProtNLM"/>
    </source>
</evidence>
<accession>A0A2P5FME2</accession>